<evidence type="ECO:0000313" key="5">
    <source>
        <dbReference type="EMBL" id="KJZ73823.1"/>
    </source>
</evidence>
<dbReference type="Gene3D" id="3.30.1490.120">
    <property type="entry name" value="RNA polymerase Rpb7-like, N-terminal domain"/>
    <property type="match status" value="1"/>
</dbReference>
<dbReference type="InterPro" id="IPR041178">
    <property type="entry name" value="RPA43_OB"/>
</dbReference>
<dbReference type="Pfam" id="PF17875">
    <property type="entry name" value="RPA43_OB"/>
    <property type="match status" value="1"/>
</dbReference>
<keyword evidence="2" id="KW-0804">Transcription</keyword>
<evidence type="ECO:0000256" key="1">
    <source>
        <dbReference type="ARBA" id="ARBA00022478"/>
    </source>
</evidence>
<feature type="compositionally biased region" description="Basic and acidic residues" evidence="3">
    <location>
        <begin position="30"/>
        <end position="42"/>
    </location>
</feature>
<feature type="compositionally biased region" description="Basic and acidic residues" evidence="3">
    <location>
        <begin position="451"/>
        <end position="461"/>
    </location>
</feature>
<dbReference type="GO" id="GO:0000428">
    <property type="term" value="C:DNA-directed RNA polymerase complex"/>
    <property type="evidence" value="ECO:0007669"/>
    <property type="project" value="UniProtKB-KW"/>
</dbReference>
<feature type="region of interest" description="Disordered" evidence="3">
    <location>
        <begin position="446"/>
        <end position="506"/>
    </location>
</feature>
<dbReference type="EMBL" id="KQ030531">
    <property type="protein sequence ID" value="KJZ73823.1"/>
    <property type="molecule type" value="Genomic_DNA"/>
</dbReference>
<proteinExistence type="predicted"/>
<reference evidence="5 6" key="1">
    <citation type="journal article" date="2014" name="Genome Biol. Evol.">
        <title>Comparative genomics and transcriptomics analyses reveal divergent lifestyle features of nematode endoparasitic fungus Hirsutella minnesotensis.</title>
        <authorList>
            <person name="Lai Y."/>
            <person name="Liu K."/>
            <person name="Zhang X."/>
            <person name="Zhang X."/>
            <person name="Li K."/>
            <person name="Wang N."/>
            <person name="Shu C."/>
            <person name="Wu Y."/>
            <person name="Wang C."/>
            <person name="Bushley K.E."/>
            <person name="Xiang M."/>
            <person name="Liu X."/>
        </authorList>
    </citation>
    <scope>NUCLEOTIDE SEQUENCE [LARGE SCALE GENOMIC DNA]</scope>
    <source>
        <strain evidence="5 6">3608</strain>
    </source>
</reference>
<evidence type="ECO:0000256" key="3">
    <source>
        <dbReference type="SAM" id="MobiDB-lite"/>
    </source>
</evidence>
<dbReference type="CDD" id="cd04328">
    <property type="entry name" value="RNAP_I_Rpa43_N"/>
    <property type="match status" value="1"/>
</dbReference>
<feature type="compositionally biased region" description="Basic residues" evidence="3">
    <location>
        <begin position="72"/>
        <end position="82"/>
    </location>
</feature>
<feature type="domain" description="RPA43 OB" evidence="4">
    <location>
        <begin position="315"/>
        <end position="428"/>
    </location>
</feature>
<dbReference type="InterPro" id="IPR036898">
    <property type="entry name" value="RNA_pol_Rpb7-like_N_sf"/>
</dbReference>
<evidence type="ECO:0000256" key="2">
    <source>
        <dbReference type="ARBA" id="ARBA00023163"/>
    </source>
</evidence>
<keyword evidence="6" id="KW-1185">Reference proteome</keyword>
<feature type="compositionally biased region" description="Basic residues" evidence="3">
    <location>
        <begin position="15"/>
        <end position="29"/>
    </location>
</feature>
<dbReference type="AlphaFoldDB" id="A0A0F7ZTW5"/>
<evidence type="ECO:0000313" key="6">
    <source>
        <dbReference type="Proteomes" id="UP000054481"/>
    </source>
</evidence>
<dbReference type="OrthoDB" id="10250504at2759"/>
<accession>A0A0F7ZTW5</accession>
<dbReference type="Proteomes" id="UP000054481">
    <property type="component" value="Unassembled WGS sequence"/>
</dbReference>
<organism evidence="5 6">
    <name type="scientific">Hirsutella minnesotensis 3608</name>
    <dbReference type="NCBI Taxonomy" id="1043627"/>
    <lineage>
        <taxon>Eukaryota</taxon>
        <taxon>Fungi</taxon>
        <taxon>Dikarya</taxon>
        <taxon>Ascomycota</taxon>
        <taxon>Pezizomycotina</taxon>
        <taxon>Sordariomycetes</taxon>
        <taxon>Hypocreomycetidae</taxon>
        <taxon>Hypocreales</taxon>
        <taxon>Ophiocordycipitaceae</taxon>
        <taxon>Hirsutella</taxon>
    </lineage>
</organism>
<feature type="region of interest" description="Disordered" evidence="3">
    <location>
        <begin position="1"/>
        <end position="194"/>
    </location>
</feature>
<dbReference type="Gene3D" id="2.40.50.1060">
    <property type="match status" value="1"/>
</dbReference>
<keyword evidence="1" id="KW-0240">DNA-directed RNA polymerase</keyword>
<sequence>MATPASSDSPALKAEKKHKKDKSHKSEKKRAREEDAQADAERKLKKSKSVPADLNQEEAQSQPELKKEHKEKTKKSKEHKIKKDTLSSVDNAETPATDASPEKKKKKKRHTEGEAAVNPPTASNEPEMQKTPKKKKKSTELSALQDVGNVGSERKTKKEKKSKSTKQAPEEGAANAALQNEQQKTPPPSTDADIMDVDQAAKPSQSSSIYQPPDMPADPHFPFFAQTVSLYEPLYPVGWAQPVTNSKYQHLQHLQDKYVPSLRGVLLDYKNVAVGPVPGRDGAATDDDTPTTVVSRNEYAVGFGWITADVELFVPSRGAWMEGSVNLQTEGHIGVVCFGKFNASIEARRLPPAWKWVSNESPEAQGFEETASVITADDHGVVRQIHSTGFWVDGSGSKVKGKVRFRIRNFDAGTSGDTSYLSLEGTMLDRDSEKKLVQEEARTAQMRRLKKGEQRQRRRVPDFSMTRFAVEEKETTQGADDGAAESQTASRVQSEEAAARATSAEA</sequence>
<gene>
    <name evidence="5" type="ORF">HIM_06716</name>
</gene>
<dbReference type="InterPro" id="IPR041901">
    <property type="entry name" value="RNAP_I_Rpa43_N"/>
</dbReference>
<protein>
    <recommendedName>
        <fullName evidence="4">RPA43 OB domain-containing protein</fullName>
    </recommendedName>
</protein>
<name>A0A0F7ZTW5_9HYPO</name>
<feature type="compositionally biased region" description="Basic residues" evidence="3">
    <location>
        <begin position="155"/>
        <end position="164"/>
    </location>
</feature>
<evidence type="ECO:0000259" key="4">
    <source>
        <dbReference type="Pfam" id="PF17875"/>
    </source>
</evidence>